<dbReference type="PANTHER" id="PTHR30024">
    <property type="entry name" value="ALIPHATIC SULFONATES-BINDING PROTEIN-RELATED"/>
    <property type="match status" value="1"/>
</dbReference>
<keyword evidence="1" id="KW-0732">Signal</keyword>
<evidence type="ECO:0000313" key="4">
    <source>
        <dbReference type="Proteomes" id="UP000077339"/>
    </source>
</evidence>
<gene>
    <name evidence="3" type="ORF">AT15_07505</name>
</gene>
<dbReference type="AlphaFoldDB" id="A0A182C785"/>
<reference evidence="3 4" key="1">
    <citation type="submission" date="2014-02" db="EMBL/GenBank/DDBJ databases">
        <title>Kosmotoga genome sequencing.</title>
        <authorList>
            <person name="Pollo S.M."/>
            <person name="Charchuk R."/>
            <person name="Nesbo C.L."/>
        </authorList>
    </citation>
    <scope>NUCLEOTIDE SEQUENCE [LARGE SCALE GENOMIC DNA]</scope>
    <source>
        <strain evidence="3 4">S304</strain>
    </source>
</reference>
<dbReference type="Pfam" id="PF09084">
    <property type="entry name" value="NMT1"/>
    <property type="match status" value="1"/>
</dbReference>
<protein>
    <submittedName>
        <fullName evidence="3">Nitrate ABC transporter substrate-binding protein</fullName>
    </submittedName>
</protein>
<name>A0A182C785_9BACT</name>
<sequence length="307" mass="33186">MKRFLLTIALILIAVSALATYTYMNPIGPTLIPVARMITDSDDNGVIGGFQIAYWKTVDEAISSVVSGKADIILLPVVIGAQLYAKGVPIKLAAVSMWDGFYFVSKEKISSIEDLSGKAVYTLHAPGQTADVILKAAIDSAGLDRNSISILYAAGPEAIQLFAAGRADVLLVPEPFASLAGFKVPGAEKYLPIQEIWRMVSTGSANVPTSGIFVKEGLPVDVVDSFLLLYEQSLLLSLAHPEETAKVVSEKMGGFPVAVLLDAIPGIRFEFGRSDRVKGSVKDYLDTLKNIESELLDREIDFEKLFW</sequence>
<feature type="domain" description="SsuA/THI5-like" evidence="2">
    <location>
        <begin position="61"/>
        <end position="243"/>
    </location>
</feature>
<dbReference type="EMBL" id="JFHK01000004">
    <property type="protein sequence ID" value="OAA31334.1"/>
    <property type="molecule type" value="Genomic_DNA"/>
</dbReference>
<dbReference type="Gene3D" id="3.40.190.10">
    <property type="entry name" value="Periplasmic binding protein-like II"/>
    <property type="match status" value="2"/>
</dbReference>
<dbReference type="PIRSF" id="PIRSF027386">
    <property type="entry name" value="UCP027386_ABC_sbc_TM0202"/>
    <property type="match status" value="1"/>
</dbReference>
<dbReference type="PANTHER" id="PTHR30024:SF46">
    <property type="entry name" value="ABC TRANSPORTER, SUBSTRATE-BINDING LIPOPROTEIN"/>
    <property type="match status" value="1"/>
</dbReference>
<evidence type="ECO:0000313" key="3">
    <source>
        <dbReference type="EMBL" id="OAA31334.1"/>
    </source>
</evidence>
<feature type="signal peptide" evidence="1">
    <location>
        <begin position="1"/>
        <end position="19"/>
    </location>
</feature>
<dbReference type="PATRIC" id="fig|1453497.3.peg.1495"/>
<dbReference type="SUPFAM" id="SSF53850">
    <property type="entry name" value="Periplasmic binding protein-like II"/>
    <property type="match status" value="1"/>
</dbReference>
<comment type="caution">
    <text evidence="3">The sequence shown here is derived from an EMBL/GenBank/DDBJ whole genome shotgun (WGS) entry which is preliminary data.</text>
</comment>
<evidence type="ECO:0000259" key="2">
    <source>
        <dbReference type="Pfam" id="PF09084"/>
    </source>
</evidence>
<evidence type="ECO:0000256" key="1">
    <source>
        <dbReference type="SAM" id="SignalP"/>
    </source>
</evidence>
<dbReference type="InterPro" id="IPR015168">
    <property type="entry name" value="SsuA/THI5"/>
</dbReference>
<proteinExistence type="predicted"/>
<accession>A0A182C785</accession>
<dbReference type="Proteomes" id="UP000077339">
    <property type="component" value="Unassembled WGS sequence"/>
</dbReference>
<dbReference type="STRING" id="1453497.AT15_07505"/>
<dbReference type="RefSeq" id="WP_068346387.1">
    <property type="nucleotide sequence ID" value="NZ_JFHK01000004.1"/>
</dbReference>
<dbReference type="OrthoDB" id="9814375at2"/>
<dbReference type="InterPro" id="IPR027024">
    <property type="entry name" value="UCP027386_ABC_sbc_TM0202"/>
</dbReference>
<feature type="chain" id="PRO_5008116138" evidence="1">
    <location>
        <begin position="20"/>
        <end position="307"/>
    </location>
</feature>
<organism evidence="3 4">
    <name type="scientific">Kosmotoga arenicorallina S304</name>
    <dbReference type="NCBI Taxonomy" id="1453497"/>
    <lineage>
        <taxon>Bacteria</taxon>
        <taxon>Thermotogati</taxon>
        <taxon>Thermotogota</taxon>
        <taxon>Thermotogae</taxon>
        <taxon>Kosmotogales</taxon>
        <taxon>Kosmotogaceae</taxon>
        <taxon>Kosmotoga</taxon>
    </lineage>
</organism>
<keyword evidence="4" id="KW-1185">Reference proteome</keyword>